<sequence length="149" mass="16504">MAGRNRNHSPDKLGHFSRYYRDPCQVEEEVEWRSCGEDEMRASIIKRGKGRPSLSRHRLLPFPRRSSSLLDSSSSSWCLTSRRRGRQGRAHGAMDVSCDAACVWRRRLSIRLPSKAAAGAGWMSPAGGKGACREGCVSILPCGSLTRTV</sequence>
<proteinExistence type="predicted"/>
<gene>
    <name evidence="1" type="ORF">C2845_PM06G19810</name>
</gene>
<accession>A0A3L6R5T8</accession>
<keyword evidence="2" id="KW-1185">Reference proteome</keyword>
<organism evidence="1 2">
    <name type="scientific">Panicum miliaceum</name>
    <name type="common">Proso millet</name>
    <name type="synonym">Broomcorn millet</name>
    <dbReference type="NCBI Taxonomy" id="4540"/>
    <lineage>
        <taxon>Eukaryota</taxon>
        <taxon>Viridiplantae</taxon>
        <taxon>Streptophyta</taxon>
        <taxon>Embryophyta</taxon>
        <taxon>Tracheophyta</taxon>
        <taxon>Spermatophyta</taxon>
        <taxon>Magnoliopsida</taxon>
        <taxon>Liliopsida</taxon>
        <taxon>Poales</taxon>
        <taxon>Poaceae</taxon>
        <taxon>PACMAD clade</taxon>
        <taxon>Panicoideae</taxon>
        <taxon>Panicodae</taxon>
        <taxon>Paniceae</taxon>
        <taxon>Panicinae</taxon>
        <taxon>Panicum</taxon>
        <taxon>Panicum sect. Panicum</taxon>
    </lineage>
</organism>
<comment type="caution">
    <text evidence="1">The sequence shown here is derived from an EMBL/GenBank/DDBJ whole genome shotgun (WGS) entry which is preliminary data.</text>
</comment>
<dbReference type="Proteomes" id="UP000275267">
    <property type="component" value="Unassembled WGS sequence"/>
</dbReference>
<evidence type="ECO:0000313" key="2">
    <source>
        <dbReference type="Proteomes" id="UP000275267"/>
    </source>
</evidence>
<evidence type="ECO:0000313" key="1">
    <source>
        <dbReference type="EMBL" id="RLM98236.1"/>
    </source>
</evidence>
<reference evidence="2" key="1">
    <citation type="journal article" date="2019" name="Nat. Commun.">
        <title>The genome of broomcorn millet.</title>
        <authorList>
            <person name="Zou C."/>
            <person name="Miki D."/>
            <person name="Li D."/>
            <person name="Tang Q."/>
            <person name="Xiao L."/>
            <person name="Rajput S."/>
            <person name="Deng P."/>
            <person name="Jia W."/>
            <person name="Huang R."/>
            <person name="Zhang M."/>
            <person name="Sun Y."/>
            <person name="Hu J."/>
            <person name="Fu X."/>
            <person name="Schnable P.S."/>
            <person name="Li F."/>
            <person name="Zhang H."/>
            <person name="Feng B."/>
            <person name="Zhu X."/>
            <person name="Liu R."/>
            <person name="Schnable J.C."/>
            <person name="Zhu J.-K."/>
            <person name="Zhang H."/>
        </authorList>
    </citation>
    <scope>NUCLEOTIDE SEQUENCE [LARGE SCALE GENOMIC DNA]</scope>
</reference>
<protein>
    <submittedName>
        <fullName evidence="1">Uncharacterized protein</fullName>
    </submittedName>
</protein>
<name>A0A3L6R5T8_PANMI</name>
<dbReference type="EMBL" id="PQIB02000009">
    <property type="protein sequence ID" value="RLM98236.1"/>
    <property type="molecule type" value="Genomic_DNA"/>
</dbReference>
<dbReference type="AlphaFoldDB" id="A0A3L6R5T8"/>